<protein>
    <submittedName>
        <fullName evidence="3">Metallophosphoesterase</fullName>
    </submittedName>
</protein>
<keyword evidence="1" id="KW-0378">Hydrolase</keyword>
<dbReference type="InterPro" id="IPR041796">
    <property type="entry name" value="Mre11_N"/>
</dbReference>
<gene>
    <name evidence="3" type="ORF">BBD41_22535</name>
</gene>
<name>A0A1B2E570_9BACL</name>
<dbReference type="SUPFAM" id="SSF56300">
    <property type="entry name" value="Metallo-dependent phosphatases"/>
    <property type="match status" value="1"/>
</dbReference>
<dbReference type="CDD" id="cd00840">
    <property type="entry name" value="MPP_Mre11_N"/>
    <property type="match status" value="1"/>
</dbReference>
<evidence type="ECO:0000313" key="3">
    <source>
        <dbReference type="EMBL" id="ANY75124.1"/>
    </source>
</evidence>
<dbReference type="PANTHER" id="PTHR30337:SF7">
    <property type="entry name" value="PHOSPHOESTERASE"/>
    <property type="match status" value="1"/>
</dbReference>
<dbReference type="InterPro" id="IPR014576">
    <property type="entry name" value="Pesterase_YhaO"/>
</dbReference>
<dbReference type="InterPro" id="IPR050535">
    <property type="entry name" value="DNA_Repair-Maintenance_Comp"/>
</dbReference>
<dbReference type="Gene3D" id="3.60.21.10">
    <property type="match status" value="1"/>
</dbReference>
<dbReference type="RefSeq" id="WP_099478795.1">
    <property type="nucleotide sequence ID" value="NZ_CP016809.1"/>
</dbReference>
<dbReference type="AlphaFoldDB" id="A0A1B2E570"/>
<reference evidence="3" key="1">
    <citation type="submission" date="2016-08" db="EMBL/GenBank/DDBJ databases">
        <title>Complete Genome Seqeunce of Paenibacillus sp. nov. IHBB 9852 from high altitute lake of Indian trans-Himalayas.</title>
        <authorList>
            <person name="Kiran S."/>
            <person name="Swarnkar M.K."/>
            <person name="Rana A."/>
            <person name="Tewari R."/>
            <person name="Gulati A."/>
        </authorList>
    </citation>
    <scope>NUCLEOTIDE SEQUENCE [LARGE SCALE GENOMIC DNA]</scope>
    <source>
        <strain evidence="3">IHBB 9852</strain>
    </source>
</reference>
<evidence type="ECO:0000259" key="2">
    <source>
        <dbReference type="Pfam" id="PF00149"/>
    </source>
</evidence>
<dbReference type="GO" id="GO:0016787">
    <property type="term" value="F:hydrolase activity"/>
    <property type="evidence" value="ECO:0007669"/>
    <property type="project" value="UniProtKB-KW"/>
</dbReference>
<dbReference type="KEGG" id="pib:BBD41_22535"/>
<dbReference type="PANTHER" id="PTHR30337">
    <property type="entry name" value="COMPONENT OF ATP-DEPENDENT DSDNA EXONUCLEASE"/>
    <property type="match status" value="1"/>
</dbReference>
<accession>A0A1B2E570</accession>
<organism evidence="3">
    <name type="scientific">Paenibacillus ihbetae</name>
    <dbReference type="NCBI Taxonomy" id="1870820"/>
    <lineage>
        <taxon>Bacteria</taxon>
        <taxon>Bacillati</taxon>
        <taxon>Bacillota</taxon>
        <taxon>Bacilli</taxon>
        <taxon>Bacillales</taxon>
        <taxon>Paenibacillaceae</taxon>
        <taxon>Paenibacillus</taxon>
    </lineage>
</organism>
<dbReference type="PIRSF" id="PIRSF033091">
    <property type="entry name" value="Pesterase_YhaO"/>
    <property type="match status" value="1"/>
</dbReference>
<dbReference type="InterPro" id="IPR029052">
    <property type="entry name" value="Metallo-depent_PP-like"/>
</dbReference>
<proteinExistence type="predicted"/>
<dbReference type="Pfam" id="PF00149">
    <property type="entry name" value="Metallophos"/>
    <property type="match status" value="1"/>
</dbReference>
<sequence length="437" mass="49094">MASFRFIHAADLHLDSPFIGLRGLDGGMRSFIQDSTFRALEQLVRLAVSRQVDFMVISGDIYDSSNISLRAQLRFLDAMEFLAQEEIAVYVIHGNHDPLDSTKLAVKLPPNVHVFGAEPSRVTAVRRSDKREVAQITGMSYPTSKVTDNIALTYPQATRELYHIGLLHANVDGDAQHETYAPCTRKDLSLAGYHYWALGHIHTRRMLQQSPYIVYPGNIQGRHIKETGPKGCYVVDVDEGYNTVLSFHELDSMRWSLVQAPIDGCGSVDEWRQSLERTLGQVAAENREKLSLVRVMITGRGPVHRQLENGYVLDELLSEMRRREAAKAKTQGYGGCVWIEGFALQSGDALDIDRLLAEDSFAGELLRLARNEQSEHRVFAEDGMVSHALAPLMEHAEIRALLERMPAEELLDWLRRAEELTLTLLMQESKRGEGAGI</sequence>
<dbReference type="InterPro" id="IPR004843">
    <property type="entry name" value="Calcineurin-like_PHP"/>
</dbReference>
<evidence type="ECO:0000256" key="1">
    <source>
        <dbReference type="ARBA" id="ARBA00022801"/>
    </source>
</evidence>
<feature type="domain" description="Calcineurin-like phosphoesterase" evidence="2">
    <location>
        <begin position="4"/>
        <end position="203"/>
    </location>
</feature>
<dbReference type="EMBL" id="CP016809">
    <property type="protein sequence ID" value="ANY75124.1"/>
    <property type="molecule type" value="Genomic_DNA"/>
</dbReference>